<accession>A0A9P5TD16</accession>
<evidence type="ECO:0000313" key="2">
    <source>
        <dbReference type="Proteomes" id="UP000759537"/>
    </source>
</evidence>
<keyword evidence="2" id="KW-1185">Reference proteome</keyword>
<organism evidence="1 2">
    <name type="scientific">Russula ochroleuca</name>
    <dbReference type="NCBI Taxonomy" id="152965"/>
    <lineage>
        <taxon>Eukaryota</taxon>
        <taxon>Fungi</taxon>
        <taxon>Dikarya</taxon>
        <taxon>Basidiomycota</taxon>
        <taxon>Agaricomycotina</taxon>
        <taxon>Agaricomycetes</taxon>
        <taxon>Russulales</taxon>
        <taxon>Russulaceae</taxon>
        <taxon>Russula</taxon>
    </lineage>
</organism>
<protein>
    <submittedName>
        <fullName evidence="1">Uncharacterized protein</fullName>
    </submittedName>
</protein>
<gene>
    <name evidence="1" type="ORF">DFH94DRAFT_815287</name>
</gene>
<sequence>MTCATSVELSDEESIVCVSLCIRSLWLIFECSRESKEKSSAPDKLNILKEEFKLQRTYFQELMDNFQTLCGMGDPMIALRASCTRALAVQGLLSQLVTPNSRSPQFPLSLIPVYKFFFPNNNVDSIRRFEGGYTPSAEEIDRMKNSLLNDGPLVNLTTLAQAVLQREHAPPQSLSFSWNTLDMLLTQPWTIHPDESSHSQSDFDNLHDRIRSYVHADERGFRIRPLLDKLDTFARGRRLLILFSAHAKYRNRADVVFRKEFFRSRDFLEAFACCLPNFIRAEENTPEVCRDFMEKVVRHDDLWTSLQVNLEPTQWLNRPSLDKLRVFEDCCTVLDLTFSVLEDSREVNWCTAELGSLSHHFESFIQNALTGTGRATSFRLDIISARFRNALIAQFSNDAGTTSVLSQWHVAFLARVICALGLRDDEDPEFWMSYTNGGRIGTVFMAKVPQIVQTAARDGPLLIFSQLGLLVAKGVPLEQSGLELEDINKALELQRKVTGEKTHLLLNNASNRAWEALGQLLRLVEDLHGEHTGTDRDILQRLLQTINDVNRRRVSG</sequence>
<reference evidence="1" key="2">
    <citation type="journal article" date="2020" name="Nat. Commun.">
        <title>Large-scale genome sequencing of mycorrhizal fungi provides insights into the early evolution of symbiotic traits.</title>
        <authorList>
            <person name="Miyauchi S."/>
            <person name="Kiss E."/>
            <person name="Kuo A."/>
            <person name="Drula E."/>
            <person name="Kohler A."/>
            <person name="Sanchez-Garcia M."/>
            <person name="Morin E."/>
            <person name="Andreopoulos B."/>
            <person name="Barry K.W."/>
            <person name="Bonito G."/>
            <person name="Buee M."/>
            <person name="Carver A."/>
            <person name="Chen C."/>
            <person name="Cichocki N."/>
            <person name="Clum A."/>
            <person name="Culley D."/>
            <person name="Crous P.W."/>
            <person name="Fauchery L."/>
            <person name="Girlanda M."/>
            <person name="Hayes R.D."/>
            <person name="Keri Z."/>
            <person name="LaButti K."/>
            <person name="Lipzen A."/>
            <person name="Lombard V."/>
            <person name="Magnuson J."/>
            <person name="Maillard F."/>
            <person name="Murat C."/>
            <person name="Nolan M."/>
            <person name="Ohm R.A."/>
            <person name="Pangilinan J."/>
            <person name="Pereira M.F."/>
            <person name="Perotto S."/>
            <person name="Peter M."/>
            <person name="Pfister S."/>
            <person name="Riley R."/>
            <person name="Sitrit Y."/>
            <person name="Stielow J.B."/>
            <person name="Szollosi G."/>
            <person name="Zifcakova L."/>
            <person name="Stursova M."/>
            <person name="Spatafora J.W."/>
            <person name="Tedersoo L."/>
            <person name="Vaario L.M."/>
            <person name="Yamada A."/>
            <person name="Yan M."/>
            <person name="Wang P."/>
            <person name="Xu J."/>
            <person name="Bruns T."/>
            <person name="Baldrian P."/>
            <person name="Vilgalys R."/>
            <person name="Dunand C."/>
            <person name="Henrissat B."/>
            <person name="Grigoriev I.V."/>
            <person name="Hibbett D."/>
            <person name="Nagy L.G."/>
            <person name="Martin F.M."/>
        </authorList>
    </citation>
    <scope>NUCLEOTIDE SEQUENCE</scope>
    <source>
        <strain evidence="1">Prilba</strain>
    </source>
</reference>
<dbReference type="EMBL" id="WHVB01000003">
    <property type="protein sequence ID" value="KAF8485133.1"/>
    <property type="molecule type" value="Genomic_DNA"/>
</dbReference>
<reference evidence="1" key="1">
    <citation type="submission" date="2019-10" db="EMBL/GenBank/DDBJ databases">
        <authorList>
            <consortium name="DOE Joint Genome Institute"/>
            <person name="Kuo A."/>
            <person name="Miyauchi S."/>
            <person name="Kiss E."/>
            <person name="Drula E."/>
            <person name="Kohler A."/>
            <person name="Sanchez-Garcia M."/>
            <person name="Andreopoulos B."/>
            <person name="Barry K.W."/>
            <person name="Bonito G."/>
            <person name="Buee M."/>
            <person name="Carver A."/>
            <person name="Chen C."/>
            <person name="Cichocki N."/>
            <person name="Clum A."/>
            <person name="Culley D."/>
            <person name="Crous P.W."/>
            <person name="Fauchery L."/>
            <person name="Girlanda M."/>
            <person name="Hayes R."/>
            <person name="Keri Z."/>
            <person name="LaButti K."/>
            <person name="Lipzen A."/>
            <person name="Lombard V."/>
            <person name="Magnuson J."/>
            <person name="Maillard F."/>
            <person name="Morin E."/>
            <person name="Murat C."/>
            <person name="Nolan M."/>
            <person name="Ohm R."/>
            <person name="Pangilinan J."/>
            <person name="Pereira M."/>
            <person name="Perotto S."/>
            <person name="Peter M."/>
            <person name="Riley R."/>
            <person name="Sitrit Y."/>
            <person name="Stielow B."/>
            <person name="Szollosi G."/>
            <person name="Zifcakova L."/>
            <person name="Stursova M."/>
            <person name="Spatafora J.W."/>
            <person name="Tedersoo L."/>
            <person name="Vaario L.-M."/>
            <person name="Yamada A."/>
            <person name="Yan M."/>
            <person name="Wang P."/>
            <person name="Xu J."/>
            <person name="Bruns T."/>
            <person name="Baldrian P."/>
            <person name="Vilgalys R."/>
            <person name="Henrissat B."/>
            <person name="Grigoriev I.V."/>
            <person name="Hibbett D."/>
            <person name="Nagy L.G."/>
            <person name="Martin F.M."/>
        </authorList>
    </citation>
    <scope>NUCLEOTIDE SEQUENCE</scope>
    <source>
        <strain evidence="1">Prilba</strain>
    </source>
</reference>
<dbReference type="AlphaFoldDB" id="A0A9P5TD16"/>
<evidence type="ECO:0000313" key="1">
    <source>
        <dbReference type="EMBL" id="KAF8485133.1"/>
    </source>
</evidence>
<proteinExistence type="predicted"/>
<name>A0A9P5TD16_9AGAM</name>
<dbReference type="Proteomes" id="UP000759537">
    <property type="component" value="Unassembled WGS sequence"/>
</dbReference>
<comment type="caution">
    <text evidence="1">The sequence shown here is derived from an EMBL/GenBank/DDBJ whole genome shotgun (WGS) entry which is preliminary data.</text>
</comment>